<dbReference type="AlphaFoldDB" id="A0A6C0JAZ3"/>
<organism evidence="1">
    <name type="scientific">viral metagenome</name>
    <dbReference type="NCBI Taxonomy" id="1070528"/>
    <lineage>
        <taxon>unclassified sequences</taxon>
        <taxon>metagenomes</taxon>
        <taxon>organismal metagenomes</taxon>
    </lineage>
</organism>
<sequence length="158" mass="18837">MTIEVESPYHLCNRSTTVTSIYEYKIESGVETNGFDYKTYYNTTSGNTYPNNRHEIILDIIIERLYHLFPLLSSSVYDKPISETSNTMSSIIWRRKYRELDQIKVSVRNNVIDVVVPLVNTRDSFKTTFDIQRDMFDSNTLYNFFCNHFDQPYIQRYY</sequence>
<name>A0A6C0JAZ3_9ZZZZ</name>
<proteinExistence type="predicted"/>
<dbReference type="EMBL" id="MN740364">
    <property type="protein sequence ID" value="QHU02822.1"/>
    <property type="molecule type" value="Genomic_DNA"/>
</dbReference>
<protein>
    <submittedName>
        <fullName evidence="1">Uncharacterized protein</fullName>
    </submittedName>
</protein>
<accession>A0A6C0JAZ3</accession>
<evidence type="ECO:0000313" key="1">
    <source>
        <dbReference type="EMBL" id="QHU02822.1"/>
    </source>
</evidence>
<reference evidence="1" key="1">
    <citation type="journal article" date="2020" name="Nature">
        <title>Giant virus diversity and host interactions through global metagenomics.</title>
        <authorList>
            <person name="Schulz F."/>
            <person name="Roux S."/>
            <person name="Paez-Espino D."/>
            <person name="Jungbluth S."/>
            <person name="Walsh D.A."/>
            <person name="Denef V.J."/>
            <person name="McMahon K.D."/>
            <person name="Konstantinidis K.T."/>
            <person name="Eloe-Fadrosh E.A."/>
            <person name="Kyrpides N.C."/>
            <person name="Woyke T."/>
        </authorList>
    </citation>
    <scope>NUCLEOTIDE SEQUENCE</scope>
    <source>
        <strain evidence="1">GVMAG-M-3300025880-76</strain>
    </source>
</reference>